<keyword evidence="1" id="KW-0805">Transcription regulation</keyword>
<dbReference type="Gene3D" id="1.10.357.10">
    <property type="entry name" value="Tetracycline Repressor, domain 2"/>
    <property type="match status" value="1"/>
</dbReference>
<dbReference type="InterPro" id="IPR036271">
    <property type="entry name" value="Tet_transcr_reg_TetR-rel_C_sf"/>
</dbReference>
<dbReference type="Pfam" id="PF13305">
    <property type="entry name" value="TetR_C_33"/>
    <property type="match status" value="1"/>
</dbReference>
<keyword evidence="2 4" id="KW-0238">DNA-binding</keyword>
<dbReference type="InterPro" id="IPR009057">
    <property type="entry name" value="Homeodomain-like_sf"/>
</dbReference>
<organism evidence="7 8">
    <name type="scientific">Ancylobacter novellus</name>
    <name type="common">Thiobacillus novellus</name>
    <dbReference type="NCBI Taxonomy" id="921"/>
    <lineage>
        <taxon>Bacteria</taxon>
        <taxon>Pseudomonadati</taxon>
        <taxon>Pseudomonadota</taxon>
        <taxon>Alphaproteobacteria</taxon>
        <taxon>Hyphomicrobiales</taxon>
        <taxon>Xanthobacteraceae</taxon>
        <taxon>Ancylobacter</taxon>
    </lineage>
</organism>
<sequence length="223" mass="23626">MIDDLYTVKSAPGRPEADDAPSPRKPGGYHHGDLRGALLRAAEEVIRERGVDDFSLREAARRAGVSAAAPQHHFGDARGLLTAVATLGFEDLSAALANADARAQAGSDAPANRRARLEAQGRAYVAYALAEPARFDVMWRKARIDDADATFQAAAQRTYRVLDEAVRGEAAVGLTDGPPDPRTIAAWAAVHGFARLALDGAFGPDPKAAADAMLDGVLTRLDF</sequence>
<dbReference type="PRINTS" id="PR00455">
    <property type="entry name" value="HTHTETR"/>
</dbReference>
<protein>
    <submittedName>
        <fullName evidence="7">TetR/AcrR family transcriptional regulator</fullName>
    </submittedName>
</protein>
<dbReference type="GO" id="GO:0000976">
    <property type="term" value="F:transcription cis-regulatory region binding"/>
    <property type="evidence" value="ECO:0007669"/>
    <property type="project" value="TreeGrafter"/>
</dbReference>
<feature type="region of interest" description="Disordered" evidence="5">
    <location>
        <begin position="1"/>
        <end position="32"/>
    </location>
</feature>
<dbReference type="GO" id="GO:0003700">
    <property type="term" value="F:DNA-binding transcription factor activity"/>
    <property type="evidence" value="ECO:0007669"/>
    <property type="project" value="TreeGrafter"/>
</dbReference>
<evidence type="ECO:0000313" key="8">
    <source>
        <dbReference type="Proteomes" id="UP000249577"/>
    </source>
</evidence>
<evidence type="ECO:0000256" key="1">
    <source>
        <dbReference type="ARBA" id="ARBA00023015"/>
    </source>
</evidence>
<evidence type="ECO:0000256" key="4">
    <source>
        <dbReference type="PROSITE-ProRule" id="PRU00335"/>
    </source>
</evidence>
<dbReference type="PROSITE" id="PS50977">
    <property type="entry name" value="HTH_TETR_2"/>
    <property type="match status" value="1"/>
</dbReference>
<dbReference type="SUPFAM" id="SSF46689">
    <property type="entry name" value="Homeodomain-like"/>
    <property type="match status" value="1"/>
</dbReference>
<dbReference type="EMBL" id="QFPN01000003">
    <property type="protein sequence ID" value="PZQ17144.1"/>
    <property type="molecule type" value="Genomic_DNA"/>
</dbReference>
<proteinExistence type="predicted"/>
<dbReference type="PANTHER" id="PTHR30055">
    <property type="entry name" value="HTH-TYPE TRANSCRIPTIONAL REGULATOR RUTR"/>
    <property type="match status" value="1"/>
</dbReference>
<dbReference type="SUPFAM" id="SSF48498">
    <property type="entry name" value="Tetracyclin repressor-like, C-terminal domain"/>
    <property type="match status" value="1"/>
</dbReference>
<evidence type="ECO:0000256" key="2">
    <source>
        <dbReference type="ARBA" id="ARBA00023125"/>
    </source>
</evidence>
<evidence type="ECO:0000256" key="5">
    <source>
        <dbReference type="SAM" id="MobiDB-lite"/>
    </source>
</evidence>
<dbReference type="InterPro" id="IPR050109">
    <property type="entry name" value="HTH-type_TetR-like_transc_reg"/>
</dbReference>
<reference evidence="7 8" key="1">
    <citation type="submission" date="2017-08" db="EMBL/GenBank/DDBJ databases">
        <title>Infants hospitalized years apart are colonized by the same room-sourced microbial strains.</title>
        <authorList>
            <person name="Brooks B."/>
            <person name="Olm M.R."/>
            <person name="Firek B.A."/>
            <person name="Baker R."/>
            <person name="Thomas B.C."/>
            <person name="Morowitz M.J."/>
            <person name="Banfield J.F."/>
        </authorList>
    </citation>
    <scope>NUCLEOTIDE SEQUENCE [LARGE SCALE GENOMIC DNA]</scope>
    <source>
        <strain evidence="7">S2_005_003_R2_43</strain>
    </source>
</reference>
<feature type="DNA-binding region" description="H-T-H motif" evidence="4">
    <location>
        <begin position="55"/>
        <end position="74"/>
    </location>
</feature>
<gene>
    <name evidence="7" type="ORF">DI565_07155</name>
</gene>
<dbReference type="InterPro" id="IPR001647">
    <property type="entry name" value="HTH_TetR"/>
</dbReference>
<feature type="domain" description="HTH tetR-type" evidence="6">
    <location>
        <begin position="32"/>
        <end position="92"/>
    </location>
</feature>
<evidence type="ECO:0000256" key="3">
    <source>
        <dbReference type="ARBA" id="ARBA00023163"/>
    </source>
</evidence>
<dbReference type="Pfam" id="PF00440">
    <property type="entry name" value="TetR_N"/>
    <property type="match status" value="1"/>
</dbReference>
<keyword evidence="3" id="KW-0804">Transcription</keyword>
<dbReference type="Proteomes" id="UP000249577">
    <property type="component" value="Unassembled WGS sequence"/>
</dbReference>
<dbReference type="InterPro" id="IPR025996">
    <property type="entry name" value="MT1864/Rv1816-like_C"/>
</dbReference>
<dbReference type="PANTHER" id="PTHR30055:SF220">
    <property type="entry name" value="TETR-FAMILY REGULATORY PROTEIN"/>
    <property type="match status" value="1"/>
</dbReference>
<dbReference type="AlphaFoldDB" id="A0A2W5KMQ4"/>
<evidence type="ECO:0000259" key="6">
    <source>
        <dbReference type="PROSITE" id="PS50977"/>
    </source>
</evidence>
<accession>A0A2W5KMQ4</accession>
<evidence type="ECO:0000313" key="7">
    <source>
        <dbReference type="EMBL" id="PZQ17144.1"/>
    </source>
</evidence>
<comment type="caution">
    <text evidence="7">The sequence shown here is derived from an EMBL/GenBank/DDBJ whole genome shotgun (WGS) entry which is preliminary data.</text>
</comment>
<name>A0A2W5KMQ4_ANCNO</name>